<dbReference type="PANTHER" id="PTHR30332">
    <property type="entry name" value="PROBABLE GENERAL SECRETION PATHWAY PROTEIN D"/>
    <property type="match status" value="1"/>
</dbReference>
<keyword evidence="6" id="KW-1185">Reference proteome</keyword>
<dbReference type="AlphaFoldDB" id="A0A9W6JHW9"/>
<dbReference type="Pfam" id="PF00263">
    <property type="entry name" value="Secretin"/>
    <property type="match status" value="1"/>
</dbReference>
<feature type="domain" description="BON" evidence="3">
    <location>
        <begin position="158"/>
        <end position="216"/>
    </location>
</feature>
<evidence type="ECO:0000256" key="1">
    <source>
        <dbReference type="RuleBase" id="RU004003"/>
    </source>
</evidence>
<gene>
    <name evidence="5" type="primary">ctpD</name>
    <name evidence="5" type="ORF">GCM10008171_26160</name>
</gene>
<dbReference type="PRINTS" id="PR00811">
    <property type="entry name" value="BCTERIALGSPD"/>
</dbReference>
<dbReference type="InterPro" id="IPR050810">
    <property type="entry name" value="Bact_Secretion_Sys_Channel"/>
</dbReference>
<dbReference type="GO" id="GO:0015627">
    <property type="term" value="C:type II protein secretion system complex"/>
    <property type="evidence" value="ECO:0007669"/>
    <property type="project" value="TreeGrafter"/>
</dbReference>
<evidence type="ECO:0000259" key="4">
    <source>
        <dbReference type="Pfam" id="PF13629"/>
    </source>
</evidence>
<organism evidence="5 6">
    <name type="scientific">Methylopila jiangsuensis</name>
    <dbReference type="NCBI Taxonomy" id="586230"/>
    <lineage>
        <taxon>Bacteria</taxon>
        <taxon>Pseudomonadati</taxon>
        <taxon>Pseudomonadota</taxon>
        <taxon>Alphaproteobacteria</taxon>
        <taxon>Hyphomicrobiales</taxon>
        <taxon>Methylopilaceae</taxon>
        <taxon>Methylopila</taxon>
    </lineage>
</organism>
<dbReference type="Pfam" id="PF04972">
    <property type="entry name" value="BON"/>
    <property type="match status" value="1"/>
</dbReference>
<dbReference type="InterPro" id="IPR032789">
    <property type="entry name" value="T2SS-T3SS_pil_N"/>
</dbReference>
<dbReference type="Pfam" id="PF13629">
    <property type="entry name" value="T2SS-T3SS_pil_N"/>
    <property type="match status" value="1"/>
</dbReference>
<reference evidence="5" key="2">
    <citation type="submission" date="2023-01" db="EMBL/GenBank/DDBJ databases">
        <authorList>
            <person name="Sun Q."/>
            <person name="Evtushenko L."/>
        </authorList>
    </citation>
    <scope>NUCLEOTIDE SEQUENCE</scope>
    <source>
        <strain evidence="5">VKM B-2555</strain>
    </source>
</reference>
<dbReference type="EMBL" id="BSFK01000016">
    <property type="protein sequence ID" value="GLK77362.1"/>
    <property type="molecule type" value="Genomic_DNA"/>
</dbReference>
<dbReference type="Proteomes" id="UP001143364">
    <property type="component" value="Unassembled WGS sequence"/>
</dbReference>
<evidence type="ECO:0000259" key="3">
    <source>
        <dbReference type="Pfam" id="PF04972"/>
    </source>
</evidence>
<sequence length="522" mass="54817">MSPDRAPAAVPPFPTASLKLRRQDWTSMPARLVPDARRTLVSALGRSLRSVLVAVCALSLAAPLPAAAADKAYFSQASGVDETRIDLGIGKSYAVTLPQDAKEVFVADPTVANAVVRTARKAYLIGAGPGQTDVKFLDGEGREIASYEVSVSRDVGSIRSSIGRSIDGANVRVEGVGDGVVVTGSVKSAQEAQTAIDIAAGYMTDPKKVVNALKIDGQDQVMLKVKVVEMRRDILKQLGFDYAANGLDVFGAKVVGSTLFPYSASGATPSNLFPPMMAGGEAKGLLNAPVIGGFNKANTFGAQLQALERNGVARTLAEPTLTSISGESARFLVGGEFPIITGFDRDTGTARVTFKEFGVALNFVPLVLTSGRINLKIATEVSEIDTTTAIQVSGTSVPGLKTRRADSTLEIPSGGSLVLAGLIQQSTKRAVNGLPGLMRIPVLGTLFRSNDFLRNETELAIFVTPYLAKPTAPAKFASPDAGFAEPSDPSAMLLGRLNRLYGVPGKIDPNTVSHRRGGFIID</sequence>
<reference evidence="5" key="1">
    <citation type="journal article" date="2014" name="Int. J. Syst. Evol. Microbiol.">
        <title>Complete genome sequence of Corynebacterium casei LMG S-19264T (=DSM 44701T), isolated from a smear-ripened cheese.</title>
        <authorList>
            <consortium name="US DOE Joint Genome Institute (JGI-PGF)"/>
            <person name="Walter F."/>
            <person name="Albersmeier A."/>
            <person name="Kalinowski J."/>
            <person name="Ruckert C."/>
        </authorList>
    </citation>
    <scope>NUCLEOTIDE SEQUENCE</scope>
    <source>
        <strain evidence="5">VKM B-2555</strain>
    </source>
</reference>
<evidence type="ECO:0000259" key="2">
    <source>
        <dbReference type="Pfam" id="PF00263"/>
    </source>
</evidence>
<comment type="similarity">
    <text evidence="1">Belongs to the bacterial secretin family.</text>
</comment>
<dbReference type="InterPro" id="IPR007055">
    <property type="entry name" value="BON_dom"/>
</dbReference>
<dbReference type="InterPro" id="IPR001775">
    <property type="entry name" value="GspD/PilQ"/>
</dbReference>
<comment type="caution">
    <text evidence="5">The sequence shown here is derived from an EMBL/GenBank/DDBJ whole genome shotgun (WGS) entry which is preliminary data.</text>
</comment>
<name>A0A9W6JHW9_9HYPH</name>
<dbReference type="InterPro" id="IPR004846">
    <property type="entry name" value="T2SS/T3SS_dom"/>
</dbReference>
<proteinExistence type="inferred from homology"/>
<evidence type="ECO:0000313" key="6">
    <source>
        <dbReference type="Proteomes" id="UP001143364"/>
    </source>
</evidence>
<feature type="domain" description="Pilus formation protein N-terminal" evidence="4">
    <location>
        <begin position="83"/>
        <end position="152"/>
    </location>
</feature>
<dbReference type="RefSeq" id="WP_271205214.1">
    <property type="nucleotide sequence ID" value="NZ_BSFK01000016.1"/>
</dbReference>
<feature type="domain" description="Type II/III secretion system secretin-like" evidence="2">
    <location>
        <begin position="306"/>
        <end position="467"/>
    </location>
</feature>
<accession>A0A9W6JHW9</accession>
<dbReference type="PANTHER" id="PTHR30332:SF17">
    <property type="entry name" value="TYPE IV PILIATION SYSTEM PROTEIN DR_0774-RELATED"/>
    <property type="match status" value="1"/>
</dbReference>
<protein>
    <submittedName>
        <fullName evidence="5">Secretin</fullName>
    </submittedName>
</protein>
<dbReference type="GO" id="GO:0009306">
    <property type="term" value="P:protein secretion"/>
    <property type="evidence" value="ECO:0007669"/>
    <property type="project" value="InterPro"/>
</dbReference>
<evidence type="ECO:0000313" key="5">
    <source>
        <dbReference type="EMBL" id="GLK77362.1"/>
    </source>
</evidence>